<name>R0ESF8_CAUVI</name>
<dbReference type="EMBL" id="APMP01000001">
    <property type="protein sequence ID" value="ENZ83917.1"/>
    <property type="molecule type" value="Genomic_DNA"/>
</dbReference>
<proteinExistence type="predicted"/>
<evidence type="ECO:0000256" key="1">
    <source>
        <dbReference type="SAM" id="SignalP"/>
    </source>
</evidence>
<feature type="signal peptide" evidence="1">
    <location>
        <begin position="1"/>
        <end position="19"/>
    </location>
</feature>
<dbReference type="STRING" id="1292034.OR37_00425"/>
<feature type="chain" id="PRO_5004340736" description="RND efflux pump membrane fusion protein barrel-sandwich domain-containing protein" evidence="1">
    <location>
        <begin position="20"/>
        <end position="302"/>
    </location>
</feature>
<protein>
    <recommendedName>
        <fullName evidence="4">RND efflux pump membrane fusion protein barrel-sandwich domain-containing protein</fullName>
    </recommendedName>
</protein>
<gene>
    <name evidence="2" type="ORF">OR37_00425</name>
</gene>
<dbReference type="OrthoDB" id="7172691at2"/>
<keyword evidence="3" id="KW-1185">Reference proteome</keyword>
<dbReference type="PATRIC" id="fig|1292034.3.peg.423"/>
<accession>R0ESF8</accession>
<dbReference type="Gene3D" id="2.40.420.20">
    <property type="match status" value="1"/>
</dbReference>
<evidence type="ECO:0000313" key="3">
    <source>
        <dbReference type="Proteomes" id="UP000013063"/>
    </source>
</evidence>
<keyword evidence="1" id="KW-0732">Signal</keyword>
<organism evidence="2 3">
    <name type="scientific">Caulobacter vibrioides OR37</name>
    <dbReference type="NCBI Taxonomy" id="1292034"/>
    <lineage>
        <taxon>Bacteria</taxon>
        <taxon>Pseudomonadati</taxon>
        <taxon>Pseudomonadota</taxon>
        <taxon>Alphaproteobacteria</taxon>
        <taxon>Caulobacterales</taxon>
        <taxon>Caulobacteraceae</taxon>
        <taxon>Caulobacter</taxon>
    </lineage>
</organism>
<evidence type="ECO:0008006" key="4">
    <source>
        <dbReference type="Google" id="ProtNLM"/>
    </source>
</evidence>
<dbReference type="RefSeq" id="WP_004615497.1">
    <property type="nucleotide sequence ID" value="NZ_APMP01000001.1"/>
</dbReference>
<reference evidence="2 3" key="1">
    <citation type="journal article" date="2013" name="Genome Announc.">
        <title>Draft Genome Sequence for Caulobacter sp. Strain OR37, a Bacterium Tolerant to Heavy Metals.</title>
        <authorList>
            <person name="Utturkar S.M."/>
            <person name="Bollmann A."/>
            <person name="Brzoska R.M."/>
            <person name="Klingeman D.M."/>
            <person name="Epstein S.E."/>
            <person name="Palumbo A.V."/>
            <person name="Brown S.D."/>
        </authorList>
    </citation>
    <scope>NUCLEOTIDE SEQUENCE [LARGE SCALE GENOMIC DNA]</scope>
    <source>
        <strain evidence="2 3">OR37</strain>
    </source>
</reference>
<dbReference type="AlphaFoldDB" id="R0ESF8"/>
<sequence length="302" mass="30238" precursor="true">MKPALLALALLVAPLAAQAEPAIKLDPAAQKRIGVVVAPLAAAHRSGAATGFARVLDVSPLATLDADLATAAAAAAASSAEAARTQALAAEDATVSRKAAEAARAQARADAIKLALLRRRVALEWGPAFAADARRARVIADVASGRAALVRVDAAASLEGVRTMRLDLGPQGSAGATVLGVARVADPRLQSAGLIGLVSGPKAALLSVGMTATAILDRADGAAGAVLPRAGLVRVGGLTFAYVRKGADQFERRPVVGGAPQMDGLFAPTGFRPGELVVVEGAAALLAAETAPPKSDAKKDED</sequence>
<evidence type="ECO:0000313" key="2">
    <source>
        <dbReference type="EMBL" id="ENZ83917.1"/>
    </source>
</evidence>
<dbReference type="Proteomes" id="UP000013063">
    <property type="component" value="Unassembled WGS sequence"/>
</dbReference>
<comment type="caution">
    <text evidence="2">The sequence shown here is derived from an EMBL/GenBank/DDBJ whole genome shotgun (WGS) entry which is preliminary data.</text>
</comment>
<dbReference type="eggNOG" id="COG0845">
    <property type="taxonomic scope" value="Bacteria"/>
</dbReference>